<dbReference type="InterPro" id="IPR037066">
    <property type="entry name" value="Plug_dom_sf"/>
</dbReference>
<dbReference type="Pfam" id="PF07715">
    <property type="entry name" value="Plug"/>
    <property type="match status" value="1"/>
</dbReference>
<dbReference type="SUPFAM" id="SSF56935">
    <property type="entry name" value="Porins"/>
    <property type="match status" value="1"/>
</dbReference>
<evidence type="ECO:0000256" key="4">
    <source>
        <dbReference type="RuleBase" id="RU003357"/>
    </source>
</evidence>
<feature type="domain" description="TonB-dependent receptor-like beta-barrel" evidence="6">
    <location>
        <begin position="511"/>
        <end position="831"/>
    </location>
</feature>
<dbReference type="CDD" id="cd01347">
    <property type="entry name" value="ligand_gated_channel"/>
    <property type="match status" value="1"/>
</dbReference>
<dbReference type="PANTHER" id="PTHR40980:SF3">
    <property type="entry name" value="TONB-DEPENDENT RECEPTOR-LIKE BETA-BARREL DOMAIN-CONTAINING PROTEIN"/>
    <property type="match status" value="1"/>
</dbReference>
<evidence type="ECO:0000313" key="8">
    <source>
        <dbReference type="EMBL" id="MFC3156830.1"/>
    </source>
</evidence>
<evidence type="ECO:0000313" key="9">
    <source>
        <dbReference type="Proteomes" id="UP001595548"/>
    </source>
</evidence>
<comment type="similarity">
    <text evidence="4">Belongs to the TonB-dependent receptor family.</text>
</comment>
<dbReference type="Gene3D" id="2.170.130.10">
    <property type="entry name" value="TonB-dependent receptor, plug domain"/>
    <property type="match status" value="1"/>
</dbReference>
<dbReference type="RefSeq" id="WP_382418252.1">
    <property type="nucleotide sequence ID" value="NZ_AP031500.1"/>
</dbReference>
<comment type="caution">
    <text evidence="8">The sequence shown here is derived from an EMBL/GenBank/DDBJ whole genome shotgun (WGS) entry which is preliminary data.</text>
</comment>
<protein>
    <submittedName>
        <fullName evidence="8">TonB-dependent receptor</fullName>
    </submittedName>
</protein>
<name>A0ABV7HXL0_9GAMM</name>
<keyword evidence="9" id="KW-1185">Reference proteome</keyword>
<reference evidence="9" key="1">
    <citation type="journal article" date="2019" name="Int. J. Syst. Evol. Microbiol.">
        <title>The Global Catalogue of Microorganisms (GCM) 10K type strain sequencing project: providing services to taxonomists for standard genome sequencing and annotation.</title>
        <authorList>
            <consortium name="The Broad Institute Genomics Platform"/>
            <consortium name="The Broad Institute Genome Sequencing Center for Infectious Disease"/>
            <person name="Wu L."/>
            <person name="Ma J."/>
        </authorList>
    </citation>
    <scope>NUCLEOTIDE SEQUENCE [LARGE SCALE GENOMIC DNA]</scope>
    <source>
        <strain evidence="9">KCTC 52141</strain>
    </source>
</reference>
<keyword evidence="4" id="KW-0798">TonB box</keyword>
<dbReference type="Proteomes" id="UP001595548">
    <property type="component" value="Unassembled WGS sequence"/>
</dbReference>
<feature type="domain" description="TonB-dependent receptor plug" evidence="7">
    <location>
        <begin position="54"/>
        <end position="164"/>
    </location>
</feature>
<keyword evidence="5" id="KW-0732">Signal</keyword>
<proteinExistence type="inferred from homology"/>
<accession>A0ABV7HXL0</accession>
<comment type="subcellular location">
    <subcellularLocation>
        <location evidence="1 4">Cell outer membrane</location>
    </subcellularLocation>
</comment>
<dbReference type="InterPro" id="IPR036942">
    <property type="entry name" value="Beta-barrel_TonB_sf"/>
</dbReference>
<feature type="chain" id="PRO_5047302848" evidence="5">
    <location>
        <begin position="30"/>
        <end position="875"/>
    </location>
</feature>
<dbReference type="NCBIfam" id="TIGR01782">
    <property type="entry name" value="TonB-Xanth-Caul"/>
    <property type="match status" value="1"/>
</dbReference>
<evidence type="ECO:0000256" key="3">
    <source>
        <dbReference type="ARBA" id="ARBA00023237"/>
    </source>
</evidence>
<organism evidence="8 9">
    <name type="scientific">Gilvimarinus japonicus</name>
    <dbReference type="NCBI Taxonomy" id="1796469"/>
    <lineage>
        <taxon>Bacteria</taxon>
        <taxon>Pseudomonadati</taxon>
        <taxon>Pseudomonadota</taxon>
        <taxon>Gammaproteobacteria</taxon>
        <taxon>Cellvibrionales</taxon>
        <taxon>Cellvibrionaceae</taxon>
        <taxon>Gilvimarinus</taxon>
    </lineage>
</organism>
<dbReference type="InterPro" id="IPR010104">
    <property type="entry name" value="TonB_rcpt_bac"/>
</dbReference>
<sequence>METNQGKFRKTLLATSISSCLLASAYVSAQEEPMIEEVVVTGIRASLTDAVDIKRNSTAVVDAVSAEDVGKFPDADLGESLARVPGVSVGRAFGQGASVSIRGAAPQLTLTQLNGQDVASTGWYDQVNIDRSFNYSLMPSEVISGMEVYKSTQANLNEGGIGGTVIVKTRKPLDMDANTTFLGVKGSVGTISDEVAPNVTGLYSWKNDSETFGILGSIVYSDNEYVRQGDETDLTWGASAVPSRFVQQRERTTSNIAVQFAPTDELQFGLNYMSLELVGDNTATSLYLFDNAPGSCTEYNASNVCVKRTIAEGEGIREFGQTWARQGTMDSDTFTLDGSYEGDNFRVSAVVGSTKAEGGTDLTTNFGYVPLDSDGNEFKYVGNVDATGDHIELSGPKSVITVADLVRGAATSAPASWAVGKGPNSDEEVYGQIDVEIDLDLGAINKFEFGVRTTDHDVEKSDFKSVLKATAVSVPTESLYSGSEDLGFTGAASFPVPDGDAMAAITRKNLDRWQEARSGYATINEQNDAIYGMFSFETEGVRGNFGLRYIHTDASSKFYAIDGTPLAEGDFAGNEYYSTTLSENTASYHDVLPSVNVSFDLSDQLVLRLAAGQAISRANYQDMFASSSQSGYSDTVQGNETLTTGSIGLLPVKSSQADLGLEYYYGDGNLFSATYFVKDLNNFVVSDIKQNQSIGLVSPDTGEDNWTVSDQVNAGGGTIDGIELQWNHAFDNGFGTNLNYTFTDAKAPSEVYADQQSIFTESSKHNANAVVYWENDVFSARAAYNWRSKYMIRDGAFYYGNRMHDAYGQLDLSFNWYATDIITLSFDASNVTEEDDLQYGVAPASSGLKPELLDTYPAWTFKGEATYTLGASVKF</sequence>
<dbReference type="Gene3D" id="2.40.170.20">
    <property type="entry name" value="TonB-dependent receptor, beta-barrel domain"/>
    <property type="match status" value="1"/>
</dbReference>
<feature type="signal peptide" evidence="5">
    <location>
        <begin position="1"/>
        <end position="29"/>
    </location>
</feature>
<dbReference type="InterPro" id="IPR000531">
    <property type="entry name" value="Beta-barrel_TonB"/>
</dbReference>
<evidence type="ECO:0000256" key="1">
    <source>
        <dbReference type="ARBA" id="ARBA00004442"/>
    </source>
</evidence>
<evidence type="ECO:0000256" key="5">
    <source>
        <dbReference type="SAM" id="SignalP"/>
    </source>
</evidence>
<evidence type="ECO:0000259" key="7">
    <source>
        <dbReference type="Pfam" id="PF07715"/>
    </source>
</evidence>
<gene>
    <name evidence="8" type="ORF">ACFOEB_16590</name>
</gene>
<keyword evidence="2 4" id="KW-0472">Membrane</keyword>
<dbReference type="Pfam" id="PF00593">
    <property type="entry name" value="TonB_dep_Rec_b-barrel"/>
    <property type="match status" value="1"/>
</dbReference>
<dbReference type="EMBL" id="JBHRTL010000031">
    <property type="protein sequence ID" value="MFC3156830.1"/>
    <property type="molecule type" value="Genomic_DNA"/>
</dbReference>
<evidence type="ECO:0000256" key="2">
    <source>
        <dbReference type="ARBA" id="ARBA00023136"/>
    </source>
</evidence>
<dbReference type="PANTHER" id="PTHR40980">
    <property type="entry name" value="PLUG DOMAIN-CONTAINING PROTEIN"/>
    <property type="match status" value="1"/>
</dbReference>
<evidence type="ECO:0000259" key="6">
    <source>
        <dbReference type="Pfam" id="PF00593"/>
    </source>
</evidence>
<keyword evidence="3" id="KW-0998">Cell outer membrane</keyword>
<dbReference type="InterPro" id="IPR012910">
    <property type="entry name" value="Plug_dom"/>
</dbReference>
<keyword evidence="8" id="KW-0675">Receptor</keyword>